<name>A0A392WAD8_9FABA</name>
<proteinExistence type="predicted"/>
<organism evidence="1 2">
    <name type="scientific">Trifolium medium</name>
    <dbReference type="NCBI Taxonomy" id="97028"/>
    <lineage>
        <taxon>Eukaryota</taxon>
        <taxon>Viridiplantae</taxon>
        <taxon>Streptophyta</taxon>
        <taxon>Embryophyta</taxon>
        <taxon>Tracheophyta</taxon>
        <taxon>Spermatophyta</taxon>
        <taxon>Magnoliopsida</taxon>
        <taxon>eudicotyledons</taxon>
        <taxon>Gunneridae</taxon>
        <taxon>Pentapetalae</taxon>
        <taxon>rosids</taxon>
        <taxon>fabids</taxon>
        <taxon>Fabales</taxon>
        <taxon>Fabaceae</taxon>
        <taxon>Papilionoideae</taxon>
        <taxon>50 kb inversion clade</taxon>
        <taxon>NPAAA clade</taxon>
        <taxon>Hologalegina</taxon>
        <taxon>IRL clade</taxon>
        <taxon>Trifolieae</taxon>
        <taxon>Trifolium</taxon>
    </lineage>
</organism>
<dbReference type="EMBL" id="LXQA011448788">
    <property type="protein sequence ID" value="MCI97604.1"/>
    <property type="molecule type" value="Genomic_DNA"/>
</dbReference>
<feature type="non-terminal residue" evidence="1">
    <location>
        <position position="59"/>
    </location>
</feature>
<evidence type="ECO:0000313" key="2">
    <source>
        <dbReference type="Proteomes" id="UP000265520"/>
    </source>
</evidence>
<dbReference type="AlphaFoldDB" id="A0A392WAD8"/>
<protein>
    <submittedName>
        <fullName evidence="1">Uncharacterized protein</fullName>
    </submittedName>
</protein>
<sequence>MCSPTLCNGGCNRTHVLRSVWGGVCHRETVESSVIGGWKIRRNIMGGGVTSPLVPEIVD</sequence>
<comment type="caution">
    <text evidence="1">The sequence shown here is derived from an EMBL/GenBank/DDBJ whole genome shotgun (WGS) entry which is preliminary data.</text>
</comment>
<reference evidence="1 2" key="1">
    <citation type="journal article" date="2018" name="Front. Plant Sci.">
        <title>Red Clover (Trifolium pratense) and Zigzag Clover (T. medium) - A Picture of Genomic Similarities and Differences.</title>
        <authorList>
            <person name="Dluhosova J."/>
            <person name="Istvanek J."/>
            <person name="Nedelnik J."/>
            <person name="Repkova J."/>
        </authorList>
    </citation>
    <scope>NUCLEOTIDE SEQUENCE [LARGE SCALE GENOMIC DNA]</scope>
    <source>
        <strain evidence="2">cv. 10/8</strain>
        <tissue evidence="1">Leaf</tissue>
    </source>
</reference>
<keyword evidence="2" id="KW-1185">Reference proteome</keyword>
<accession>A0A392WAD8</accession>
<evidence type="ECO:0000313" key="1">
    <source>
        <dbReference type="EMBL" id="MCI97604.1"/>
    </source>
</evidence>
<dbReference type="Proteomes" id="UP000265520">
    <property type="component" value="Unassembled WGS sequence"/>
</dbReference>